<comment type="caution">
    <text evidence="3">The sequence shown here is derived from an EMBL/GenBank/DDBJ whole genome shotgun (WGS) entry which is preliminary data.</text>
</comment>
<feature type="compositionally biased region" description="Polar residues" evidence="2">
    <location>
        <begin position="554"/>
        <end position="564"/>
    </location>
</feature>
<evidence type="ECO:0000313" key="3">
    <source>
        <dbReference type="EMBL" id="KAK2027870.1"/>
    </source>
</evidence>
<feature type="compositionally biased region" description="Polar residues" evidence="2">
    <location>
        <begin position="331"/>
        <end position="340"/>
    </location>
</feature>
<reference evidence="3" key="1">
    <citation type="submission" date="2021-06" db="EMBL/GenBank/DDBJ databases">
        <title>Comparative genomics, transcriptomics and evolutionary studies reveal genomic signatures of adaptation to plant cell wall in hemibiotrophic fungi.</title>
        <authorList>
            <consortium name="DOE Joint Genome Institute"/>
            <person name="Baroncelli R."/>
            <person name="Diaz J.F."/>
            <person name="Benocci T."/>
            <person name="Peng M."/>
            <person name="Battaglia E."/>
            <person name="Haridas S."/>
            <person name="Andreopoulos W."/>
            <person name="Labutti K."/>
            <person name="Pangilinan J."/>
            <person name="Floch G.L."/>
            <person name="Makela M.R."/>
            <person name="Henrissat B."/>
            <person name="Grigoriev I.V."/>
            <person name="Crouch J.A."/>
            <person name="De Vries R.P."/>
            <person name="Sukno S.A."/>
            <person name="Thon M.R."/>
        </authorList>
    </citation>
    <scope>NUCLEOTIDE SEQUENCE</scope>
    <source>
        <strain evidence="3">MAFF235873</strain>
    </source>
</reference>
<feature type="region of interest" description="Disordered" evidence="2">
    <location>
        <begin position="331"/>
        <end position="359"/>
    </location>
</feature>
<protein>
    <submittedName>
        <fullName evidence="3">Uncharacterized protein</fullName>
    </submittedName>
</protein>
<dbReference type="Proteomes" id="UP001232148">
    <property type="component" value="Unassembled WGS sequence"/>
</dbReference>
<dbReference type="InterPro" id="IPR022190">
    <property type="entry name" value="DUF3716"/>
</dbReference>
<keyword evidence="4" id="KW-1185">Reference proteome</keyword>
<sequence>MHLDPGDGRRPTAQDEESYWQSIQLLQKEDDERLEGEFMANTKYYMGRLTELNLQKQELERRALEVHRAITREHKSLEDITNHFQEARKDLQRQRESHRRAVAAWFADERRRDNQESARIAAAALAAPSPRRDIVPADPAHANRTVNGPPNGAPNGDHRNGIHPSIPIPGKVDQSSPLTVIVDAMGRPVGPVNRLTSSNRSIIYLSGLPQKRPVHLRDGVFFKHDDLQQQLGGAEEKWMGAVIQATGLVRKQAQQCSQCARGHGPFAQCISLDVPEFQACGNCVWLRSNCCESLAAAEQTPTITKFKAFNAPAQETTQHDRFVNGGFANGTATPLSLSRPNSRDKSIAEGSTATDEAEEELTPITKANLTLKHDGKVYTHPECMEGVPVEKIDQNHPYWDPSWPEITPMIEPTLQTWREKLLVALEKGQNSMKFQLGRQVNRGETILKFLEDADFCPYQLVGKKYMMSRLVSYDTIFRLADTLRTLEGFKTLDITPLEWLRQRLQELIIAEGPSFNLAKTIHDFYHDAKYVALRLANGKKSIGRPSGMKMTPRDSPSSGKGTPSTKKRKLFINEEFPGFSSQRPLAPTPTHQTYLQPQPVLPPQTHILQDEPQRSTPPTPEFARPFKKFKLTQVLKTSSKDPDLVYDGFTDTDDYSGDHIGKHDWALSRIKSRLNTVSTGVTQYWHWIPDDGEQIFEHQVLAEGDTFTWGIYAKPINFHLELGHVQEMRWATGTLKVIVVCKQGVVISPDGKPRGNLLVEFKRERTKRRFLVFCSKKGIELEKIDRDVIERTWDEYESPDVPAMPDSEID</sequence>
<evidence type="ECO:0000256" key="2">
    <source>
        <dbReference type="SAM" id="MobiDB-lite"/>
    </source>
</evidence>
<evidence type="ECO:0000256" key="1">
    <source>
        <dbReference type="SAM" id="Coils"/>
    </source>
</evidence>
<organism evidence="3 4">
    <name type="scientific">Colletotrichum zoysiae</name>
    <dbReference type="NCBI Taxonomy" id="1216348"/>
    <lineage>
        <taxon>Eukaryota</taxon>
        <taxon>Fungi</taxon>
        <taxon>Dikarya</taxon>
        <taxon>Ascomycota</taxon>
        <taxon>Pezizomycotina</taxon>
        <taxon>Sordariomycetes</taxon>
        <taxon>Hypocreomycetidae</taxon>
        <taxon>Glomerellales</taxon>
        <taxon>Glomerellaceae</taxon>
        <taxon>Colletotrichum</taxon>
        <taxon>Colletotrichum graminicola species complex</taxon>
    </lineage>
</organism>
<gene>
    <name evidence="3" type="ORF">LX32DRAFT_694444</name>
</gene>
<proteinExistence type="predicted"/>
<dbReference type="AlphaFoldDB" id="A0AAD9M3N6"/>
<feature type="region of interest" description="Disordered" evidence="2">
    <location>
        <begin position="542"/>
        <end position="623"/>
    </location>
</feature>
<name>A0AAD9M3N6_9PEZI</name>
<feature type="compositionally biased region" description="Polar residues" evidence="2">
    <location>
        <begin position="579"/>
        <end position="596"/>
    </location>
</feature>
<accession>A0AAD9M3N6</accession>
<feature type="coiled-coil region" evidence="1">
    <location>
        <begin position="49"/>
        <end position="97"/>
    </location>
</feature>
<keyword evidence="1" id="KW-0175">Coiled coil</keyword>
<feature type="region of interest" description="Disordered" evidence="2">
    <location>
        <begin position="125"/>
        <end position="172"/>
    </location>
</feature>
<dbReference type="EMBL" id="MU842887">
    <property type="protein sequence ID" value="KAK2027870.1"/>
    <property type="molecule type" value="Genomic_DNA"/>
</dbReference>
<evidence type="ECO:0000313" key="4">
    <source>
        <dbReference type="Proteomes" id="UP001232148"/>
    </source>
</evidence>
<dbReference type="Pfam" id="PF12511">
    <property type="entry name" value="DUF3716"/>
    <property type="match status" value="1"/>
</dbReference>